<dbReference type="SUPFAM" id="SSF48371">
    <property type="entry name" value="ARM repeat"/>
    <property type="match status" value="1"/>
</dbReference>
<feature type="domain" description="Protein kinase" evidence="2">
    <location>
        <begin position="1"/>
        <end position="288"/>
    </location>
</feature>
<feature type="region of interest" description="Disordered" evidence="1">
    <location>
        <begin position="726"/>
        <end position="765"/>
    </location>
</feature>
<accession>A0A2S4Q069</accession>
<reference evidence="3 4" key="1">
    <citation type="submission" date="2017-10" db="EMBL/GenBank/DDBJ databases">
        <title>Development of genomic resources for the powdery mildew, Erysiphe pulchra.</title>
        <authorList>
            <person name="Wadl P.A."/>
            <person name="Mack B.M."/>
            <person name="Moore G."/>
            <person name="Beltz S.B."/>
        </authorList>
    </citation>
    <scope>NUCLEOTIDE SEQUENCE [LARGE SCALE GENOMIC DNA]</scope>
    <source>
        <strain evidence="3">Cflorida</strain>
    </source>
</reference>
<dbReference type="PANTHER" id="PTHR12984">
    <property type="entry name" value="SCY1-RELATED S/T PROTEIN KINASE-LIKE"/>
    <property type="match status" value="1"/>
</dbReference>
<feature type="region of interest" description="Disordered" evidence="1">
    <location>
        <begin position="772"/>
        <end position="791"/>
    </location>
</feature>
<dbReference type="OrthoDB" id="447103at2759"/>
<dbReference type="Gene3D" id="3.30.200.20">
    <property type="entry name" value="Phosphorylase Kinase, domain 1"/>
    <property type="match status" value="1"/>
</dbReference>
<dbReference type="InterPro" id="IPR001245">
    <property type="entry name" value="Ser-Thr/Tyr_kinase_cat_dom"/>
</dbReference>
<evidence type="ECO:0000313" key="3">
    <source>
        <dbReference type="EMBL" id="POS87678.1"/>
    </source>
</evidence>
<dbReference type="Pfam" id="PF07714">
    <property type="entry name" value="PK_Tyr_Ser-Thr"/>
    <property type="match status" value="1"/>
</dbReference>
<dbReference type="GO" id="GO:0005737">
    <property type="term" value="C:cytoplasm"/>
    <property type="evidence" value="ECO:0007669"/>
    <property type="project" value="TreeGrafter"/>
</dbReference>
<dbReference type="InterPro" id="IPR011989">
    <property type="entry name" value="ARM-like"/>
</dbReference>
<dbReference type="InterPro" id="IPR016024">
    <property type="entry name" value="ARM-type_fold"/>
</dbReference>
<dbReference type="Proteomes" id="UP000237438">
    <property type="component" value="Unassembled WGS sequence"/>
</dbReference>
<dbReference type="AlphaFoldDB" id="A0A2S4Q069"/>
<protein>
    <recommendedName>
        <fullName evidence="2">Protein kinase domain-containing protein</fullName>
    </recommendedName>
</protein>
<dbReference type="InterPro" id="IPR051177">
    <property type="entry name" value="CIK-Related_Protein"/>
</dbReference>
<feature type="compositionally biased region" description="Acidic residues" evidence="1">
    <location>
        <begin position="671"/>
        <end position="685"/>
    </location>
</feature>
<evidence type="ECO:0000256" key="1">
    <source>
        <dbReference type="SAM" id="MobiDB-lite"/>
    </source>
</evidence>
<dbReference type="EMBL" id="PEDP01000085">
    <property type="protein sequence ID" value="POS87678.1"/>
    <property type="molecule type" value="Genomic_DNA"/>
</dbReference>
<feature type="compositionally biased region" description="Acidic residues" evidence="1">
    <location>
        <begin position="781"/>
        <end position="791"/>
    </location>
</feature>
<gene>
    <name evidence="3" type="ORF">EPUL_001884</name>
</gene>
<evidence type="ECO:0000259" key="2">
    <source>
        <dbReference type="PROSITE" id="PS50011"/>
    </source>
</evidence>
<proteinExistence type="predicted"/>
<dbReference type="PANTHER" id="PTHR12984:SF3">
    <property type="entry name" value="N-TERMINAL KINASE-LIKE PROTEIN"/>
    <property type="match status" value="1"/>
</dbReference>
<dbReference type="Gene3D" id="1.25.10.10">
    <property type="entry name" value="Leucine-rich Repeat Variant"/>
    <property type="match status" value="1"/>
</dbReference>
<organism evidence="3 4">
    <name type="scientific">Erysiphe pulchra</name>
    <dbReference type="NCBI Taxonomy" id="225359"/>
    <lineage>
        <taxon>Eukaryota</taxon>
        <taxon>Fungi</taxon>
        <taxon>Dikarya</taxon>
        <taxon>Ascomycota</taxon>
        <taxon>Pezizomycotina</taxon>
        <taxon>Leotiomycetes</taxon>
        <taxon>Erysiphales</taxon>
        <taxon>Erysiphaceae</taxon>
        <taxon>Erysiphe</taxon>
    </lineage>
</organism>
<feature type="region of interest" description="Disordered" evidence="1">
    <location>
        <begin position="640"/>
        <end position="707"/>
    </location>
</feature>
<dbReference type="GO" id="GO:0005524">
    <property type="term" value="F:ATP binding"/>
    <property type="evidence" value="ECO:0007669"/>
    <property type="project" value="InterPro"/>
</dbReference>
<evidence type="ECO:0000313" key="4">
    <source>
        <dbReference type="Proteomes" id="UP000237438"/>
    </source>
</evidence>
<dbReference type="STRING" id="225359.A0A2S4Q069"/>
<comment type="caution">
    <text evidence="3">The sequence shown here is derived from an EMBL/GenBank/DDBJ whole genome shotgun (WGS) entry which is preliminary data.</text>
</comment>
<sequence>MDFLKSAVASAISKGPPFPYNFGDRVDLDTGIWTLFNGTKRVCIEVQIKKNSILIFLQEDGSNCSIFSFDINTNKYLLPLARNAVKKLRTLRHPKIVKVLDTVESDSYIYIATERIVPLSWHIKRKSLSTETIKWGLYSVAQTIKFINDDAASIHGALRLRSIFTSESGEWKVGGFDLVSCVKDDNAIIYSHGNLLTDGGRYTPPEVSKSGWDVIRKYPLTAVDAYNFGILISEVFGDHNIGDIQAIQETNIPKNIQASYRRLINSNPKARVSVGDFIDQGTRRGGFFATPLIALTGALDHLGMKNEQEQKEFLDEFDRLSDEFSVDYIKMKVLPELINCIEFSGGGPRTLSIVINLSKKLSEDEFDQKMIPAVVKLFGKPDRAMRVCLLDSLPILIDRLPQKIVNDKIFPQMITGFTDAAPVVREQSIKAILTIIDKLSDKSINGELLKYLAKTSNDEQPGIRTNTTICLGKIYKNLSVRTRTKVLIAAFTRSLRDPFVHARNAALMALAVTSDAFSEDDSANRILPALCPCLIDKEKIVRDQAIKTVDIYLKKLQKFASSMPDSILPPSTADTSSVIPRMGTPQSSEAATWTGWAISSFTNKISEVAGEIIASTASSGTTSHPICSNENQKSLASNAVHPNYSAGDRLPIHSELGSNLNTDTFHKNTESVDESDNNGENDETYFDFSPKNTEFDENQTSKLDRNDEEPDFAGWLVAQAGKKLNSKPLPKGLARSSSAPKVISNNNKNNNYSSNSTSRIIANKPAPRVVAAKKINTTPNENEDDSWGDGW</sequence>
<feature type="compositionally biased region" description="Low complexity" evidence="1">
    <location>
        <begin position="744"/>
        <end position="758"/>
    </location>
</feature>
<dbReference type="Gene3D" id="1.10.510.10">
    <property type="entry name" value="Transferase(Phosphotransferase) domain 1"/>
    <property type="match status" value="1"/>
</dbReference>
<dbReference type="SUPFAM" id="SSF56112">
    <property type="entry name" value="Protein kinase-like (PK-like)"/>
    <property type="match status" value="1"/>
</dbReference>
<dbReference type="InterPro" id="IPR000719">
    <property type="entry name" value="Prot_kinase_dom"/>
</dbReference>
<keyword evidence="4" id="KW-1185">Reference proteome</keyword>
<dbReference type="GO" id="GO:0006409">
    <property type="term" value="P:tRNA export from nucleus"/>
    <property type="evidence" value="ECO:0007669"/>
    <property type="project" value="TreeGrafter"/>
</dbReference>
<dbReference type="GO" id="GO:0004672">
    <property type="term" value="F:protein kinase activity"/>
    <property type="evidence" value="ECO:0007669"/>
    <property type="project" value="InterPro"/>
</dbReference>
<dbReference type="InterPro" id="IPR011009">
    <property type="entry name" value="Kinase-like_dom_sf"/>
</dbReference>
<dbReference type="PROSITE" id="PS50011">
    <property type="entry name" value="PROTEIN_KINASE_DOM"/>
    <property type="match status" value="1"/>
</dbReference>
<name>A0A2S4Q069_9PEZI</name>